<sequence>MSEKVAVFKYSEDLVTKEEDEIAVEEPLKMTVRYGDKERTIYIMRTPTHDTELAVGFLYTQGIVGKVDEIKRIDIKGQEITVWIDHPFTFEREALVNSSCGVCGNPTLLKVMTKKSQVKVKADVLMNLPNKMIKMQRIFRETGGLHGAGAFDVNGNPLLIEEDVGRHNAVDKVIGRLLLKGVDPSSLILQVSGRAGYEIAEKAAVAGFPVLSAVSAPTTSAVKMCELTGISLVGFVRGNRMNVYTHPERIVSDI</sequence>
<dbReference type="Pfam" id="PF02634">
    <property type="entry name" value="FdhD-NarQ"/>
    <property type="match status" value="1"/>
</dbReference>
<feature type="active site" description="Cysteine persulfide intermediate" evidence="3">
    <location>
        <position position="100"/>
    </location>
</feature>
<keyword evidence="5" id="KW-1185">Reference proteome</keyword>
<comment type="subcellular location">
    <subcellularLocation>
        <location evidence="3">Cytoplasm</location>
    </subcellularLocation>
</comment>
<comment type="similarity">
    <text evidence="3">Belongs to the FdhD family.</text>
</comment>
<dbReference type="RefSeq" id="WP_054838873.1">
    <property type="nucleotide sequence ID" value="NZ_BBBY01000022.1"/>
</dbReference>
<dbReference type="Proteomes" id="UP000470772">
    <property type="component" value="Unassembled WGS sequence"/>
</dbReference>
<dbReference type="GO" id="GO:0005737">
    <property type="term" value="C:cytoplasm"/>
    <property type="evidence" value="ECO:0007669"/>
    <property type="project" value="UniProtKB-SubCell"/>
</dbReference>
<reference evidence="4 5" key="1">
    <citation type="submission" date="2019-10" db="EMBL/GenBank/DDBJ databases">
        <title>Sequencing and Assembly of Multiple Reported Metal-Biooxidizing Members of the Extremely Thermoacidophilic Archaeal Family Sulfolobaceae.</title>
        <authorList>
            <person name="Counts J.A."/>
            <person name="Kelly R.M."/>
        </authorList>
    </citation>
    <scope>NUCLEOTIDE SEQUENCE [LARGE SCALE GENOMIC DNA]</scope>
    <source>
        <strain evidence="4 5">DSM 6482</strain>
    </source>
</reference>
<dbReference type="AlphaFoldDB" id="A0A6A9QKP9"/>
<dbReference type="EMBL" id="WGGD01000005">
    <property type="protein sequence ID" value="MUN29827.1"/>
    <property type="molecule type" value="Genomic_DNA"/>
</dbReference>
<organism evidence="4 5">
    <name type="scientific">Sulfuracidifex metallicus DSM 6482 = JCM 9184</name>
    <dbReference type="NCBI Taxonomy" id="523847"/>
    <lineage>
        <taxon>Archaea</taxon>
        <taxon>Thermoproteota</taxon>
        <taxon>Thermoprotei</taxon>
        <taxon>Sulfolobales</taxon>
        <taxon>Sulfolobaceae</taxon>
        <taxon>Sulfuracidifex</taxon>
    </lineage>
</organism>
<evidence type="ECO:0000256" key="1">
    <source>
        <dbReference type="ARBA" id="ARBA00022490"/>
    </source>
</evidence>
<evidence type="ECO:0000256" key="2">
    <source>
        <dbReference type="ARBA" id="ARBA00023150"/>
    </source>
</evidence>
<accession>A0A6A9QKP9</accession>
<dbReference type="NCBIfam" id="TIGR00129">
    <property type="entry name" value="fdhD_narQ"/>
    <property type="match status" value="1"/>
</dbReference>
<dbReference type="InterPro" id="IPR016193">
    <property type="entry name" value="Cytidine_deaminase-like"/>
</dbReference>
<comment type="caution">
    <text evidence="4">The sequence shown here is derived from an EMBL/GenBank/DDBJ whole genome shotgun (WGS) entry which is preliminary data.</text>
</comment>
<dbReference type="PANTHER" id="PTHR30592:SF1">
    <property type="entry name" value="SULFUR CARRIER PROTEIN FDHD"/>
    <property type="match status" value="1"/>
</dbReference>
<dbReference type="GO" id="GO:0006777">
    <property type="term" value="P:Mo-molybdopterin cofactor biosynthetic process"/>
    <property type="evidence" value="ECO:0007669"/>
    <property type="project" value="UniProtKB-UniRule"/>
</dbReference>
<dbReference type="Gene3D" id="3.40.140.10">
    <property type="entry name" value="Cytidine Deaminase, domain 2"/>
    <property type="match status" value="1"/>
</dbReference>
<comment type="function">
    <text evidence="3">Required for formate dehydrogenase (FDH) activity. Acts as a sulfur carrier protein that transfers sulfur from IscS to the molybdenum cofactor prior to its insertion into FDH.</text>
</comment>
<dbReference type="PANTHER" id="PTHR30592">
    <property type="entry name" value="FORMATE DEHYDROGENASE"/>
    <property type="match status" value="1"/>
</dbReference>
<dbReference type="Gene3D" id="3.10.20.10">
    <property type="match status" value="1"/>
</dbReference>
<evidence type="ECO:0000256" key="3">
    <source>
        <dbReference type="HAMAP-Rule" id="MF_00187"/>
    </source>
</evidence>
<dbReference type="OrthoDB" id="57189at2157"/>
<dbReference type="PIRSF" id="PIRSF015626">
    <property type="entry name" value="FdhD"/>
    <property type="match status" value="1"/>
</dbReference>
<feature type="binding site" evidence="3">
    <location>
        <begin position="235"/>
        <end position="240"/>
    </location>
    <ligand>
        <name>Mo-bis(molybdopterin guanine dinucleotide)</name>
        <dbReference type="ChEBI" id="CHEBI:60539"/>
    </ligand>
</feature>
<proteinExistence type="inferred from homology"/>
<protein>
    <recommendedName>
        <fullName evidence="3">Sulfur carrier protein FdhD</fullName>
    </recommendedName>
</protein>
<keyword evidence="2 3" id="KW-0501">Molybdenum cofactor biosynthesis</keyword>
<dbReference type="InterPro" id="IPR003786">
    <property type="entry name" value="FdhD"/>
</dbReference>
<name>A0A6A9QKP9_SULME</name>
<dbReference type="GO" id="GO:0016783">
    <property type="term" value="F:sulfurtransferase activity"/>
    <property type="evidence" value="ECO:0007669"/>
    <property type="project" value="InterPro"/>
</dbReference>
<gene>
    <name evidence="3 4" type="primary">fdhD</name>
    <name evidence="4" type="ORF">GC250_10380</name>
</gene>
<dbReference type="HAMAP" id="MF_00187">
    <property type="entry name" value="FdhD"/>
    <property type="match status" value="1"/>
</dbReference>
<dbReference type="SUPFAM" id="SSF53927">
    <property type="entry name" value="Cytidine deaminase-like"/>
    <property type="match status" value="1"/>
</dbReference>
<keyword evidence="4" id="KW-0808">Transferase</keyword>
<dbReference type="GO" id="GO:0097163">
    <property type="term" value="F:sulfur carrier activity"/>
    <property type="evidence" value="ECO:0007669"/>
    <property type="project" value="UniProtKB-UniRule"/>
</dbReference>
<keyword evidence="1 3" id="KW-0963">Cytoplasm</keyword>
<evidence type="ECO:0000313" key="4">
    <source>
        <dbReference type="EMBL" id="MUN29827.1"/>
    </source>
</evidence>
<evidence type="ECO:0000313" key="5">
    <source>
        <dbReference type="Proteomes" id="UP000470772"/>
    </source>
</evidence>